<dbReference type="PANTHER" id="PTHR30558">
    <property type="entry name" value="EXBD MEMBRANE COMPONENT OF PMF-DRIVEN MACROMOLECULE IMPORT SYSTEM"/>
    <property type="match status" value="1"/>
</dbReference>
<proteinExistence type="inferred from homology"/>
<accession>A0A1I2AHS8</accession>
<dbReference type="Proteomes" id="UP000199400">
    <property type="component" value="Unassembled WGS sequence"/>
</dbReference>
<evidence type="ECO:0000313" key="8">
    <source>
        <dbReference type="EMBL" id="SFE42523.1"/>
    </source>
</evidence>
<dbReference type="GO" id="GO:0015031">
    <property type="term" value="P:protein transport"/>
    <property type="evidence" value="ECO:0007669"/>
    <property type="project" value="UniProtKB-KW"/>
</dbReference>
<reference evidence="9" key="1">
    <citation type="submission" date="2016-10" db="EMBL/GenBank/DDBJ databases">
        <authorList>
            <person name="Varghese N."/>
            <person name="Submissions S."/>
        </authorList>
    </citation>
    <scope>NUCLEOTIDE SEQUENCE [LARGE SCALE GENOMIC DNA]</scope>
    <source>
        <strain evidence="9">ATCC 25963</strain>
    </source>
</reference>
<name>A0A1I2AHS8_9BACT</name>
<evidence type="ECO:0000256" key="3">
    <source>
        <dbReference type="ARBA" id="ARBA00022475"/>
    </source>
</evidence>
<comment type="subcellular location">
    <subcellularLocation>
        <location evidence="1">Cell membrane</location>
        <topology evidence="1">Single-pass membrane protein</topology>
    </subcellularLocation>
    <subcellularLocation>
        <location evidence="7">Cell membrane</location>
        <topology evidence="7">Single-pass type II membrane protein</topology>
    </subcellularLocation>
</comment>
<keyword evidence="7" id="KW-0813">Transport</keyword>
<sequence>MNFRGKTGRRRPGSGGGLVDLTPLIDVTFQLLIFFLLTATFNTDSAFKVKLPKASSNEPASEAKALVVEISEDGRFEVDRVVVDDRELQMRLCNAAKDKQVSTVNIKADQNTRHEKVVQAMDVAKLCGIEKLGILHRH</sequence>
<keyword evidence="4 7" id="KW-0812">Transmembrane</keyword>
<dbReference type="GO" id="GO:0005886">
    <property type="term" value="C:plasma membrane"/>
    <property type="evidence" value="ECO:0007669"/>
    <property type="project" value="UniProtKB-SubCell"/>
</dbReference>
<keyword evidence="3" id="KW-1003">Cell membrane</keyword>
<evidence type="ECO:0000256" key="7">
    <source>
        <dbReference type="RuleBase" id="RU003879"/>
    </source>
</evidence>
<gene>
    <name evidence="8" type="ORF">SAMN02745121_04230</name>
</gene>
<evidence type="ECO:0000256" key="6">
    <source>
        <dbReference type="ARBA" id="ARBA00023136"/>
    </source>
</evidence>
<dbReference type="Pfam" id="PF02472">
    <property type="entry name" value="ExbD"/>
    <property type="match status" value="1"/>
</dbReference>
<keyword evidence="5" id="KW-1133">Transmembrane helix</keyword>
<dbReference type="GO" id="GO:0022857">
    <property type="term" value="F:transmembrane transporter activity"/>
    <property type="evidence" value="ECO:0007669"/>
    <property type="project" value="InterPro"/>
</dbReference>
<evidence type="ECO:0000256" key="1">
    <source>
        <dbReference type="ARBA" id="ARBA00004162"/>
    </source>
</evidence>
<dbReference type="AlphaFoldDB" id="A0A1I2AHS8"/>
<dbReference type="InterPro" id="IPR003400">
    <property type="entry name" value="ExbD"/>
</dbReference>
<evidence type="ECO:0000256" key="4">
    <source>
        <dbReference type="ARBA" id="ARBA00022692"/>
    </source>
</evidence>
<evidence type="ECO:0000256" key="2">
    <source>
        <dbReference type="ARBA" id="ARBA00005811"/>
    </source>
</evidence>
<keyword evidence="6" id="KW-0472">Membrane</keyword>
<protein>
    <submittedName>
        <fullName evidence="8">Biopolymer transport protein ExbD</fullName>
    </submittedName>
</protein>
<dbReference type="PANTHER" id="PTHR30558:SF3">
    <property type="entry name" value="BIOPOLYMER TRANSPORT PROTEIN EXBD-RELATED"/>
    <property type="match status" value="1"/>
</dbReference>
<organism evidence="8 9">
    <name type="scientific">Nannocystis exedens</name>
    <dbReference type="NCBI Taxonomy" id="54"/>
    <lineage>
        <taxon>Bacteria</taxon>
        <taxon>Pseudomonadati</taxon>
        <taxon>Myxococcota</taxon>
        <taxon>Polyangia</taxon>
        <taxon>Nannocystales</taxon>
        <taxon>Nannocystaceae</taxon>
        <taxon>Nannocystis</taxon>
    </lineage>
</organism>
<keyword evidence="9" id="KW-1185">Reference proteome</keyword>
<comment type="similarity">
    <text evidence="2 7">Belongs to the ExbD/TolR family.</text>
</comment>
<dbReference type="RefSeq" id="WP_096327995.1">
    <property type="nucleotide sequence ID" value="NZ_FOMX01000013.1"/>
</dbReference>
<dbReference type="Gene3D" id="3.30.420.270">
    <property type="match status" value="1"/>
</dbReference>
<dbReference type="EMBL" id="FOMX01000013">
    <property type="protein sequence ID" value="SFE42523.1"/>
    <property type="molecule type" value="Genomic_DNA"/>
</dbReference>
<evidence type="ECO:0000313" key="9">
    <source>
        <dbReference type="Proteomes" id="UP000199400"/>
    </source>
</evidence>
<dbReference type="OrthoDB" id="8858387at2"/>
<dbReference type="STRING" id="54.SAMN02745121_04230"/>
<keyword evidence="7" id="KW-0653">Protein transport</keyword>
<evidence type="ECO:0000256" key="5">
    <source>
        <dbReference type="ARBA" id="ARBA00022989"/>
    </source>
</evidence>